<evidence type="ECO:0000313" key="6">
    <source>
        <dbReference type="EMBL" id="HIJ99469.1"/>
    </source>
</evidence>
<feature type="domain" description="TRUD" evidence="5">
    <location>
        <begin position="166"/>
        <end position="378"/>
    </location>
</feature>
<comment type="caution">
    <text evidence="6">The sequence shown here is derived from an EMBL/GenBank/DDBJ whole genome shotgun (WGS) entry which is preliminary data.</text>
</comment>
<dbReference type="SUPFAM" id="SSF55120">
    <property type="entry name" value="Pseudouridine synthase"/>
    <property type="match status" value="1"/>
</dbReference>
<dbReference type="PANTHER" id="PTHR13326:SF21">
    <property type="entry name" value="PSEUDOURIDYLATE SYNTHASE PUS7L"/>
    <property type="match status" value="1"/>
</dbReference>
<evidence type="ECO:0000259" key="5">
    <source>
        <dbReference type="PROSITE" id="PS50984"/>
    </source>
</evidence>
<keyword evidence="3 4" id="KW-0413">Isomerase</keyword>
<dbReference type="HAMAP" id="MF_01082">
    <property type="entry name" value="TruD"/>
    <property type="match status" value="1"/>
</dbReference>
<dbReference type="Pfam" id="PF01142">
    <property type="entry name" value="TruD"/>
    <property type="match status" value="2"/>
</dbReference>
<evidence type="ECO:0000256" key="2">
    <source>
        <dbReference type="ARBA" id="ARBA00022694"/>
    </source>
</evidence>
<protein>
    <recommendedName>
        <fullName evidence="4">Probable tRNA pseudouridine synthase D</fullName>
        <ecNumber evidence="4">5.4.99.27</ecNumber>
    </recommendedName>
    <alternativeName>
        <fullName evidence="4">tRNA pseudouridine(13) synthase</fullName>
    </alternativeName>
    <alternativeName>
        <fullName evidence="4">tRNA pseudouridylate synthase D</fullName>
    </alternativeName>
    <alternativeName>
        <fullName evidence="4">tRNA-uridine isomerase D</fullName>
    </alternativeName>
</protein>
<dbReference type="InterPro" id="IPR011760">
    <property type="entry name" value="PsdUridine_synth_TruD_insert"/>
</dbReference>
<comment type="function">
    <text evidence="4">Could be responsible for synthesis of pseudouridine from uracil-13 in transfer RNAs.</text>
</comment>
<dbReference type="EC" id="5.4.99.27" evidence="4"/>
<evidence type="ECO:0000256" key="4">
    <source>
        <dbReference type="HAMAP-Rule" id="MF_01082"/>
    </source>
</evidence>
<dbReference type="AlphaFoldDB" id="A0A832UTH6"/>
<dbReference type="PROSITE" id="PS01268">
    <property type="entry name" value="UPF0024"/>
    <property type="match status" value="1"/>
</dbReference>
<dbReference type="InterPro" id="IPR020119">
    <property type="entry name" value="PsdUridine_synth_TruD_CS"/>
</dbReference>
<gene>
    <name evidence="4 6" type="primary">truD</name>
    <name evidence="6" type="ORF">H1011_01435</name>
</gene>
<dbReference type="InterPro" id="IPR001656">
    <property type="entry name" value="PsdUridine_synth_TruD"/>
</dbReference>
<evidence type="ECO:0000256" key="3">
    <source>
        <dbReference type="ARBA" id="ARBA00023235"/>
    </source>
</evidence>
<sequence length="378" mass="42553">MNDIGIRAYATKSKGIGGTIKEVPEDFVVQEIQNDMSVSSLEPSKNLPPAAAESKEYTHFTLVKKDWNQEQILKRVARRIGISRKRFSVSGTKDKRAISSQKVSAWNISPQNLLNVRIKDCELGDFSYSTERIELGDHWGNHFTVKILGASGSPEQTLSELEELGGIPNFFGEQRFGLRLNNHIVGKHILEGNIESAVREFLAGTSKRESKEGRESRESLAKNWGDFGKALKDFPVYMRFERALLDHLNVHSNDYVGAFKKLSKQTYKFFTHAYQSYLFNIILSDRINKGSSLEGSASILGYKSEPDEVESALLEKEGLSLKDFKVSQFPEASVRGDRRNFLAEIKNLSFQGKNNITLSFDLTKGAYATILLREVQKA</sequence>
<keyword evidence="7" id="KW-1185">Reference proteome</keyword>
<dbReference type="InterPro" id="IPR042214">
    <property type="entry name" value="TruD_catalytic"/>
</dbReference>
<keyword evidence="2 4" id="KW-0819">tRNA processing</keyword>
<dbReference type="NCBIfam" id="TIGR00094">
    <property type="entry name" value="tRNA_TruD_broad"/>
    <property type="match status" value="1"/>
</dbReference>
<proteinExistence type="inferred from homology"/>
<comment type="catalytic activity">
    <reaction evidence="4">
        <text>uridine(13) in tRNA = pseudouridine(13) in tRNA</text>
        <dbReference type="Rhea" id="RHEA:42540"/>
        <dbReference type="Rhea" id="RHEA-COMP:10105"/>
        <dbReference type="Rhea" id="RHEA-COMP:10106"/>
        <dbReference type="ChEBI" id="CHEBI:65314"/>
        <dbReference type="ChEBI" id="CHEBI:65315"/>
        <dbReference type="EC" id="5.4.99.27"/>
    </reaction>
</comment>
<dbReference type="GO" id="GO:0160150">
    <property type="term" value="F:tRNA pseudouridine(13) synthase activity"/>
    <property type="evidence" value="ECO:0007669"/>
    <property type="project" value="UniProtKB-EC"/>
</dbReference>
<dbReference type="GO" id="GO:0003723">
    <property type="term" value="F:RNA binding"/>
    <property type="evidence" value="ECO:0007669"/>
    <property type="project" value="InterPro"/>
</dbReference>
<evidence type="ECO:0000313" key="7">
    <source>
        <dbReference type="Proteomes" id="UP000604391"/>
    </source>
</evidence>
<comment type="similarity">
    <text evidence="1 4">Belongs to the pseudouridine synthase TruD family.</text>
</comment>
<dbReference type="EMBL" id="DVAD01000007">
    <property type="protein sequence ID" value="HIJ99469.1"/>
    <property type="molecule type" value="Genomic_DNA"/>
</dbReference>
<dbReference type="GO" id="GO:0031119">
    <property type="term" value="P:tRNA pseudouridine synthesis"/>
    <property type="evidence" value="ECO:0007669"/>
    <property type="project" value="UniProtKB-UniRule"/>
</dbReference>
<reference evidence="6 7" key="1">
    <citation type="journal article" name="Nat. Commun.">
        <title>Undinarchaeota illuminate DPANN phylogeny and the impact of gene transfer on archaeal evolution.</title>
        <authorList>
            <person name="Dombrowski N."/>
            <person name="Williams T.A."/>
            <person name="Sun J."/>
            <person name="Woodcroft B.J."/>
            <person name="Lee J.H."/>
            <person name="Minh B.Q."/>
            <person name="Rinke C."/>
            <person name="Spang A."/>
        </authorList>
    </citation>
    <scope>NUCLEOTIDE SEQUENCE [LARGE SCALE GENOMIC DNA]</scope>
    <source>
        <strain evidence="6">MAG_bin17</strain>
    </source>
</reference>
<dbReference type="Gene3D" id="3.30.2350.20">
    <property type="entry name" value="TruD, catalytic domain"/>
    <property type="match status" value="3"/>
</dbReference>
<dbReference type="PROSITE" id="PS50984">
    <property type="entry name" value="TRUD"/>
    <property type="match status" value="1"/>
</dbReference>
<dbReference type="PANTHER" id="PTHR13326">
    <property type="entry name" value="TRNA PSEUDOURIDINE SYNTHASE D"/>
    <property type="match status" value="1"/>
</dbReference>
<evidence type="ECO:0000256" key="1">
    <source>
        <dbReference type="ARBA" id="ARBA00007953"/>
    </source>
</evidence>
<dbReference type="Proteomes" id="UP000604391">
    <property type="component" value="Unassembled WGS sequence"/>
</dbReference>
<organism evidence="6 7">
    <name type="scientific">Candidatus Undinarchaeum marinum</name>
    <dbReference type="NCBI Taxonomy" id="2756141"/>
    <lineage>
        <taxon>Archaea</taxon>
        <taxon>Candidatus Undinarchaeota</taxon>
        <taxon>Candidatus Undinarchaeia</taxon>
        <taxon>Candidatus Undinarchaeales</taxon>
        <taxon>Candidatus Undinarchaeaceae</taxon>
        <taxon>Candidatus Undinarchaeum</taxon>
    </lineage>
</organism>
<name>A0A832UTH6_9ARCH</name>
<feature type="active site" description="Nucleophile" evidence="4">
    <location>
        <position position="94"/>
    </location>
</feature>
<accession>A0A832UTH6</accession>
<dbReference type="InterPro" id="IPR020103">
    <property type="entry name" value="PsdUridine_synth_cat_dom_sf"/>
</dbReference>